<dbReference type="OrthoDB" id="5579281at2759"/>
<dbReference type="EMBL" id="SDEE01000019">
    <property type="protein sequence ID" value="RXW24415.1"/>
    <property type="molecule type" value="Genomic_DNA"/>
</dbReference>
<organism evidence="4 5">
    <name type="scientific">Candolleomyces aberdarensis</name>
    <dbReference type="NCBI Taxonomy" id="2316362"/>
    <lineage>
        <taxon>Eukaryota</taxon>
        <taxon>Fungi</taxon>
        <taxon>Dikarya</taxon>
        <taxon>Basidiomycota</taxon>
        <taxon>Agaricomycotina</taxon>
        <taxon>Agaricomycetes</taxon>
        <taxon>Agaricomycetidae</taxon>
        <taxon>Agaricales</taxon>
        <taxon>Agaricineae</taxon>
        <taxon>Psathyrellaceae</taxon>
        <taxon>Candolleomyces</taxon>
    </lineage>
</organism>
<evidence type="ECO:0000259" key="3">
    <source>
        <dbReference type="Pfam" id="PF23207"/>
    </source>
</evidence>
<feature type="domain" description="Prospore membrane adapter protein SPO71 PH" evidence="3">
    <location>
        <begin position="337"/>
        <end position="393"/>
    </location>
</feature>
<dbReference type="InterPro" id="IPR057379">
    <property type="entry name" value="PH_SPO71"/>
</dbReference>
<evidence type="ECO:0000256" key="1">
    <source>
        <dbReference type="SAM" id="MobiDB-lite"/>
    </source>
</evidence>
<dbReference type="PANTHER" id="PTHR28076">
    <property type="entry name" value="SPORULATION-SPECIFIC PROTEIN 71"/>
    <property type="match status" value="1"/>
</dbReference>
<accession>A0A4Q2DZE3</accession>
<reference evidence="4 5" key="1">
    <citation type="submission" date="2019-01" db="EMBL/GenBank/DDBJ databases">
        <title>Draft genome sequence of Psathyrella aberdarensis IHI B618.</title>
        <authorList>
            <person name="Buettner E."/>
            <person name="Kellner H."/>
        </authorList>
    </citation>
    <scope>NUCLEOTIDE SEQUENCE [LARGE SCALE GENOMIC DNA]</scope>
    <source>
        <strain evidence="4 5">IHI B618</strain>
    </source>
</reference>
<gene>
    <name evidence="4" type="ORF">EST38_g1453</name>
</gene>
<dbReference type="InterPro" id="IPR040345">
    <property type="entry name" value="Mug56/Spo71"/>
</dbReference>
<keyword evidence="5" id="KW-1185">Reference proteome</keyword>
<evidence type="ECO:0000313" key="5">
    <source>
        <dbReference type="Proteomes" id="UP000290288"/>
    </source>
</evidence>
<dbReference type="Proteomes" id="UP000290288">
    <property type="component" value="Unassembled WGS sequence"/>
</dbReference>
<proteinExistence type="predicted"/>
<feature type="compositionally biased region" description="Polar residues" evidence="1">
    <location>
        <begin position="227"/>
        <end position="250"/>
    </location>
</feature>
<dbReference type="AlphaFoldDB" id="A0A4Q2DZE3"/>
<dbReference type="GO" id="GO:1902657">
    <property type="term" value="P:protein localization to prospore membrane"/>
    <property type="evidence" value="ECO:0007669"/>
    <property type="project" value="InterPro"/>
</dbReference>
<dbReference type="Pfam" id="PF15404">
    <property type="entry name" value="PH_4"/>
    <property type="match status" value="1"/>
</dbReference>
<dbReference type="Pfam" id="PF23207">
    <property type="entry name" value="PH_SPO71"/>
    <property type="match status" value="1"/>
</dbReference>
<feature type="compositionally biased region" description="Polar residues" evidence="1">
    <location>
        <begin position="1"/>
        <end position="26"/>
    </location>
</feature>
<feature type="compositionally biased region" description="Basic and acidic residues" evidence="1">
    <location>
        <begin position="99"/>
        <end position="116"/>
    </location>
</feature>
<name>A0A4Q2DZE3_9AGAR</name>
<evidence type="ECO:0000313" key="4">
    <source>
        <dbReference type="EMBL" id="RXW24415.1"/>
    </source>
</evidence>
<dbReference type="InterPro" id="IPR039486">
    <property type="entry name" value="Mug56/Spo71_PH"/>
</dbReference>
<feature type="compositionally biased region" description="Polar residues" evidence="1">
    <location>
        <begin position="308"/>
        <end position="321"/>
    </location>
</feature>
<protein>
    <submittedName>
        <fullName evidence="4">Uncharacterized protein</fullName>
    </submittedName>
</protein>
<feature type="region of interest" description="Disordered" evidence="1">
    <location>
        <begin position="1"/>
        <end position="47"/>
    </location>
</feature>
<dbReference type="PANTHER" id="PTHR28076:SF1">
    <property type="entry name" value="PROSPORE MEMBRANE ADAPTER PROTEIN SPO71"/>
    <property type="match status" value="1"/>
</dbReference>
<dbReference type="STRING" id="2316362.A0A4Q2DZE3"/>
<comment type="caution">
    <text evidence="4">The sequence shown here is derived from an EMBL/GenBank/DDBJ whole genome shotgun (WGS) entry which is preliminary data.</text>
</comment>
<feature type="domain" description="Mug56/Spo71 PH" evidence="2">
    <location>
        <begin position="758"/>
        <end position="903"/>
    </location>
</feature>
<feature type="compositionally biased region" description="Basic and acidic residues" evidence="1">
    <location>
        <begin position="27"/>
        <end position="38"/>
    </location>
</feature>
<feature type="compositionally biased region" description="Basic and acidic residues" evidence="1">
    <location>
        <begin position="262"/>
        <end position="276"/>
    </location>
</feature>
<feature type="region of interest" description="Disordered" evidence="1">
    <location>
        <begin position="99"/>
        <end position="134"/>
    </location>
</feature>
<evidence type="ECO:0000259" key="2">
    <source>
        <dbReference type="Pfam" id="PF15404"/>
    </source>
</evidence>
<feature type="region of interest" description="Disordered" evidence="1">
    <location>
        <begin position="227"/>
        <end position="325"/>
    </location>
</feature>
<sequence>MASTSQLHLSVNSAGPSGWPSANSAVTREENGQHEAHPTRRVFIGPMPEKVISHIENEVKKKKENTGVITLTQLEDEAPDKVEDVMKVVKNHANRFVEHYRSDRRRGEDGDGESKTGSRIKRKKTCDDGEDAESHVLSYETENWDDDYDEQNLAEELIQRWRESEWGQAWKNRHKKKDKSASSRWIGGSFEIGCLLGVNLLNPPTRPEQGPNSSVVSVQALAANASASKSVPNLGTPSLMTHSGQSNVDSKTGLLSVPGRSAHSDSPETNSKDKGKQRQVHYAVPPSAEIGSESPAPPPVPPLEVLSRTESALDPTSSQAAMLSPVMPSPGLQWGDIVMRDRMLVRVAYTKQGAINAKFDDSIHRTTRDLQYEDWAEFMVVWRRDLIELYEDDIDNQELYAVFTRDNIVELCMNSLRSVPDWFALVERELTEQGKRLELCWRRDAHLDWLWLDEDIYGKTRPWAILAGLAVKQSSRPAALEIRLTSHAPMHYHLKGGAVNDEPPSIEGYVERVKPNTQLKQSLYLSTHMGLLFINHLNEAYPPSPPGLALTTQDLDSWVKNLRKSEIHRGANQVMHAAGVINLRSIVAVRRASVPVPPSTHTEKDPGSDDNAWFKVWSQQEQPTMDDDEDLGGEVYLLQRHDKTLVRVRRCFELLLNTGNVIRFETYSRRFALEWVNRLRLLVGYWKHKKRVDAKDEIDLAQARRPRLTPQTRVCQEEDFPPEPPADMSAPYPAMENLYNWCIIEGCSPITKATKLHMRKGLRGPYKLFYVAIVAGHLVRFRVKPGSSLHNAAKQRISLLDAYVLSGYFAAMNLPKGEFKANAAAAPRRYVDGLETDDRDEDMLFMLWYRPHPAATTAEKAPTTAALPNKSVPNLSGKHKMVVFRTRSRIERDAWCWALTTEIERISRVQTEREQKLRDAGKVIDLTK</sequence>